<dbReference type="EMBL" id="CAFBMK010000034">
    <property type="protein sequence ID" value="CAB4905585.1"/>
    <property type="molecule type" value="Genomic_DNA"/>
</dbReference>
<evidence type="ECO:0000313" key="2">
    <source>
        <dbReference type="EMBL" id="CAB4905585.1"/>
    </source>
</evidence>
<accession>A0A6J7GL63</accession>
<gene>
    <name evidence="2" type="ORF">UFOPK3564_00858</name>
</gene>
<sequence>MSVPHDSPGGRDSASRPADHGSISGKLRQILGKRRADARKEDEDWIHAQLQAQDREYVDSQKPILQMLGAGDDVTDADVDEYVKDRRRTGRLDPDPPPPDVATSALQPLAEFTEDPVAAMRRAGIDPGFEFKTYPPLHRDLVPSLLGELSDTILERSNRLTICTETLVTGLATALNPRDWYLQRNVVAEGVAIPLLLIGPTGVVLLWVYDGDWDDDRTNLLRLSQIARRAIERRLPDGRPASVWFWSGRGEPHRVTHRLGPADEDLFTAVTGSVRSLAEFLNEKRTAWPLSPGIADVLRAASRIDPQRGHEPGRIAEDGSMEP</sequence>
<organism evidence="2">
    <name type="scientific">freshwater metagenome</name>
    <dbReference type="NCBI Taxonomy" id="449393"/>
    <lineage>
        <taxon>unclassified sequences</taxon>
        <taxon>metagenomes</taxon>
        <taxon>ecological metagenomes</taxon>
    </lineage>
</organism>
<proteinExistence type="predicted"/>
<name>A0A6J7GL63_9ZZZZ</name>
<protein>
    <submittedName>
        <fullName evidence="2">Unannotated protein</fullName>
    </submittedName>
</protein>
<reference evidence="2" key="1">
    <citation type="submission" date="2020-05" db="EMBL/GenBank/DDBJ databases">
        <authorList>
            <person name="Chiriac C."/>
            <person name="Salcher M."/>
            <person name="Ghai R."/>
            <person name="Kavagutti S V."/>
        </authorList>
    </citation>
    <scope>NUCLEOTIDE SEQUENCE</scope>
</reference>
<feature type="region of interest" description="Disordered" evidence="1">
    <location>
        <begin position="1"/>
        <end position="42"/>
    </location>
</feature>
<dbReference type="AlphaFoldDB" id="A0A6J7GL63"/>
<evidence type="ECO:0000256" key="1">
    <source>
        <dbReference type="SAM" id="MobiDB-lite"/>
    </source>
</evidence>